<keyword evidence="3" id="KW-1185">Reference proteome</keyword>
<protein>
    <submittedName>
        <fullName evidence="2">Uncharacterized protein</fullName>
    </submittedName>
</protein>
<evidence type="ECO:0000313" key="2">
    <source>
        <dbReference type="EMBL" id="KAF9470930.1"/>
    </source>
</evidence>
<organism evidence="2 3">
    <name type="scientific">Pholiota conissans</name>
    <dbReference type="NCBI Taxonomy" id="109636"/>
    <lineage>
        <taxon>Eukaryota</taxon>
        <taxon>Fungi</taxon>
        <taxon>Dikarya</taxon>
        <taxon>Basidiomycota</taxon>
        <taxon>Agaricomycotina</taxon>
        <taxon>Agaricomycetes</taxon>
        <taxon>Agaricomycetidae</taxon>
        <taxon>Agaricales</taxon>
        <taxon>Agaricineae</taxon>
        <taxon>Strophariaceae</taxon>
        <taxon>Pholiota</taxon>
    </lineage>
</organism>
<dbReference type="OrthoDB" id="3027122at2759"/>
<evidence type="ECO:0000313" key="3">
    <source>
        <dbReference type="Proteomes" id="UP000807469"/>
    </source>
</evidence>
<dbReference type="EMBL" id="MU155804">
    <property type="protein sequence ID" value="KAF9470930.1"/>
    <property type="molecule type" value="Genomic_DNA"/>
</dbReference>
<evidence type="ECO:0000256" key="1">
    <source>
        <dbReference type="SAM" id="MobiDB-lite"/>
    </source>
</evidence>
<proteinExistence type="predicted"/>
<dbReference type="AlphaFoldDB" id="A0A9P5YNQ6"/>
<name>A0A9P5YNQ6_9AGAR</name>
<comment type="caution">
    <text evidence="2">The sequence shown here is derived from an EMBL/GenBank/DDBJ whole genome shotgun (WGS) entry which is preliminary data.</text>
</comment>
<gene>
    <name evidence="2" type="ORF">BDN70DRAFT_979682</name>
</gene>
<dbReference type="Proteomes" id="UP000807469">
    <property type="component" value="Unassembled WGS sequence"/>
</dbReference>
<sequence>MKFIDDPRGNPVERLSIILGLSKPGPGQMPFAQLDELYRTILASIAPDILPKVLDILSLIILGPNIGVTSYIYIIEASLKLDACKTLIDMHALVHVPHPEDDDSDKLHLSHKSFEDFLLDKSRSREYYLDTTQAYPRLTRHFLHALENNNWKDNNASLNESFGDIFGALPDYLRLDKTIADSFASFNMQLALKDYGGKIQHVYQPWISFLHCAKTQAEYRDGIFPRLWNEICTVWLDHFPKQLHSFLPTIISFKEHASDIITILHFPFACYDDKAYLKSRWPEIFDWPPDKNTDIFDTLLNLLTCEGSQYCLDYIADCKALGKKIIEILFPMPWENGYEILYREWPSNYMDESLWYHELLSHIPMDLEFGEFLCCHSLQFFQNCEHDIAEYSLEYVKACGIPYLEHTHRPDLLGCIICDEHPNATVLELDVPTQNKFDTLFLRKISQSAEAILRTTALVNINSYGPGYFGDLFGRPLQETNDLESHPYMATVAFKTLYRCTTGDSVDDRKVRELSFLILAKQIMRKLSLETNFPERNTIFAMCAEDVVLRCPIDSDLAAFLRDHVLQFGKVPEYQRIPTNKQKWASAYCLEYVQRCRIPYLEHTHPPDTVFCATCCLAVGASVVDAEQLPYVQTTVQSLTIASPEFLSAAKLFLERLKTLRMDKDDLEDVPEALAKRRRSEENEQDDDNGTTKKQRQIAIYVRVVLHCDERTAIRQHAKEYKKRVREKERDGGEKDFTKINCHKREADLVTLQLYARLEGISSGQSDTEDNESNLTKILTLNAPAFQSSEQPRRRKVAPSSVNPVRLWTWVTPVYAVPFVGVISLLCGGLFLCVCSGDAPVRIGAEHSPVVGRTIGVLLKCGIGVELHEEEHIGSTEVHALASLRDRCRGLGAHGRGRASVQTQETAEIDGRSADCGEERRLKDTQWDDKCWWQHVSMTVSMTWKAIDNGVDRRMAMGNDTAMHDVDEERRH</sequence>
<feature type="region of interest" description="Disordered" evidence="1">
    <location>
        <begin position="675"/>
        <end position="694"/>
    </location>
</feature>
<reference evidence="2" key="1">
    <citation type="submission" date="2020-11" db="EMBL/GenBank/DDBJ databases">
        <authorList>
            <consortium name="DOE Joint Genome Institute"/>
            <person name="Ahrendt S."/>
            <person name="Riley R."/>
            <person name="Andreopoulos W."/>
            <person name="Labutti K."/>
            <person name="Pangilinan J."/>
            <person name="Ruiz-Duenas F.J."/>
            <person name="Barrasa J.M."/>
            <person name="Sanchez-Garcia M."/>
            <person name="Camarero S."/>
            <person name="Miyauchi S."/>
            <person name="Serrano A."/>
            <person name="Linde D."/>
            <person name="Babiker R."/>
            <person name="Drula E."/>
            <person name="Ayuso-Fernandez I."/>
            <person name="Pacheco R."/>
            <person name="Padilla G."/>
            <person name="Ferreira P."/>
            <person name="Barriuso J."/>
            <person name="Kellner H."/>
            <person name="Castanera R."/>
            <person name="Alfaro M."/>
            <person name="Ramirez L."/>
            <person name="Pisabarro A.G."/>
            <person name="Kuo A."/>
            <person name="Tritt A."/>
            <person name="Lipzen A."/>
            <person name="He G."/>
            <person name="Yan M."/>
            <person name="Ng V."/>
            <person name="Cullen D."/>
            <person name="Martin F."/>
            <person name="Rosso M.-N."/>
            <person name="Henrissat B."/>
            <person name="Hibbett D."/>
            <person name="Martinez A.T."/>
            <person name="Grigoriev I.V."/>
        </authorList>
    </citation>
    <scope>NUCLEOTIDE SEQUENCE</scope>
    <source>
        <strain evidence="2">CIRM-BRFM 674</strain>
    </source>
</reference>
<accession>A0A9P5YNQ6</accession>